<evidence type="ECO:0000259" key="2">
    <source>
        <dbReference type="Pfam" id="PF00498"/>
    </source>
</evidence>
<name>A0ABR1J4T9_9AGAR</name>
<proteinExistence type="predicted"/>
<comment type="caution">
    <text evidence="3">The sequence shown here is derived from an EMBL/GenBank/DDBJ whole genome shotgun (WGS) entry which is preliminary data.</text>
</comment>
<dbReference type="EMBL" id="JBANRG010000044">
    <property type="protein sequence ID" value="KAK7446310.1"/>
    <property type="molecule type" value="Genomic_DNA"/>
</dbReference>
<sequence length="761" mass="85345">MGPKPAPDQREKAPSKPVHGVEFIYEDPKLRPQSVTVLKDKASKAAHIGWKLFGNNAKSMGLKHAQLVFQNSKVLVSDLGSKKGTWVQSKRGPLERDMAHELRDGDRIVFGARADKGIAVDPEALRVKVKFIRQPDGQQPQSSPGSRPDSQMLAIPNKDPKRAVTPEATLKPPDKDTHRRTRSLQSSSKPTTINASNKVEYKVPSTILKAEIEIPWSESFRLGCGVNALTGESIPDSALRPGYKLENRPTPGDSQMVIKRIQWNEVKDLQDEFEMEAGGTVNVLSPAGAHAKLASVLSENSFSGTMLIQCKVYADFERQLLPMDIKMAQGLEKLSSQEFRDRYGDYYIAGLQKAYMCRMIVVCRINEETVTSAHEREAEALVGDYLRGKIKLADIEKQSTKCSLLNVIVDARGCSVDPNKIFAVTVESAKEELTGLIEKAPGVPRIAILYHYSRFKNCQLSTRLNVRRDMFDKAHAMRGIYAYLQACLLHPALKMFPWNSRSIRSACSRFEAQRRNLVQILTDDQKNKSYFKKTEPLYKELDGAKAKADSLIRRFDLINVVKDMNKEIRCRSFAENGAHRYLWACGKTGGRKKVELKEYNLVSFDSEGYKAYELEWTTPKTKKSGTGALLQVLGSHPIQTLTFHTRSSSDPVPLLLAHSLSNTSKLRKAPVSPATGKEKDLSATFQYCLMNHEPILILGWSLSCYWPDKKKEPVLELNDDPNNFILSDHLDFSVDASEAIHWHCTVTFVIKSAHNFPGLLE</sequence>
<protein>
    <recommendedName>
        <fullName evidence="2">FHA domain-containing protein</fullName>
    </recommendedName>
</protein>
<organism evidence="3 4">
    <name type="scientific">Marasmiellus scandens</name>
    <dbReference type="NCBI Taxonomy" id="2682957"/>
    <lineage>
        <taxon>Eukaryota</taxon>
        <taxon>Fungi</taxon>
        <taxon>Dikarya</taxon>
        <taxon>Basidiomycota</taxon>
        <taxon>Agaricomycotina</taxon>
        <taxon>Agaricomycetes</taxon>
        <taxon>Agaricomycetidae</taxon>
        <taxon>Agaricales</taxon>
        <taxon>Marasmiineae</taxon>
        <taxon>Omphalotaceae</taxon>
        <taxon>Marasmiellus</taxon>
    </lineage>
</organism>
<dbReference type="SUPFAM" id="SSF49879">
    <property type="entry name" value="SMAD/FHA domain"/>
    <property type="match status" value="1"/>
</dbReference>
<dbReference type="Gene3D" id="2.60.200.20">
    <property type="match status" value="1"/>
</dbReference>
<dbReference type="Proteomes" id="UP001498398">
    <property type="component" value="Unassembled WGS sequence"/>
</dbReference>
<dbReference type="Pfam" id="PF00498">
    <property type="entry name" value="FHA"/>
    <property type="match status" value="1"/>
</dbReference>
<gene>
    <name evidence="3" type="ORF">VKT23_014516</name>
</gene>
<evidence type="ECO:0000256" key="1">
    <source>
        <dbReference type="SAM" id="MobiDB-lite"/>
    </source>
</evidence>
<dbReference type="InterPro" id="IPR008984">
    <property type="entry name" value="SMAD_FHA_dom_sf"/>
</dbReference>
<evidence type="ECO:0000313" key="3">
    <source>
        <dbReference type="EMBL" id="KAK7446310.1"/>
    </source>
</evidence>
<dbReference type="CDD" id="cd00060">
    <property type="entry name" value="FHA"/>
    <property type="match status" value="1"/>
</dbReference>
<feature type="domain" description="FHA" evidence="2">
    <location>
        <begin position="61"/>
        <end position="111"/>
    </location>
</feature>
<reference evidence="3 4" key="1">
    <citation type="submission" date="2024-01" db="EMBL/GenBank/DDBJ databases">
        <title>A draft genome for the cacao thread blight pathogen Marasmiellus scandens.</title>
        <authorList>
            <person name="Baruah I.K."/>
            <person name="Leung J."/>
            <person name="Bukari Y."/>
            <person name="Amoako-Attah I."/>
            <person name="Meinhardt L.W."/>
            <person name="Bailey B.A."/>
            <person name="Cohen S.P."/>
        </authorList>
    </citation>
    <scope>NUCLEOTIDE SEQUENCE [LARGE SCALE GENOMIC DNA]</scope>
    <source>
        <strain evidence="3 4">GH-19</strain>
    </source>
</reference>
<keyword evidence="4" id="KW-1185">Reference proteome</keyword>
<accession>A0ABR1J4T9</accession>
<dbReference type="InterPro" id="IPR000253">
    <property type="entry name" value="FHA_dom"/>
</dbReference>
<feature type="compositionally biased region" description="Low complexity" evidence="1">
    <location>
        <begin position="134"/>
        <end position="151"/>
    </location>
</feature>
<evidence type="ECO:0000313" key="4">
    <source>
        <dbReference type="Proteomes" id="UP001498398"/>
    </source>
</evidence>
<feature type="compositionally biased region" description="Polar residues" evidence="1">
    <location>
        <begin position="183"/>
        <end position="195"/>
    </location>
</feature>
<feature type="region of interest" description="Disordered" evidence="1">
    <location>
        <begin position="132"/>
        <end position="195"/>
    </location>
</feature>